<dbReference type="EMBL" id="QEAN01000002">
    <property type="protein sequence ID" value="TPX54889.1"/>
    <property type="molecule type" value="Genomic_DNA"/>
</dbReference>
<dbReference type="GO" id="GO:1990904">
    <property type="term" value="C:ribonucleoprotein complex"/>
    <property type="evidence" value="ECO:0007669"/>
    <property type="project" value="UniProtKB-KW"/>
</dbReference>
<feature type="domain" description="Large ribosomal subunit protein eL20" evidence="4">
    <location>
        <begin position="44"/>
        <end position="164"/>
    </location>
</feature>
<evidence type="ECO:0000256" key="3">
    <source>
        <dbReference type="ARBA" id="ARBA00023274"/>
    </source>
</evidence>
<dbReference type="Pfam" id="PF01775">
    <property type="entry name" value="Ribosomal_L18A"/>
    <property type="match status" value="1"/>
</dbReference>
<dbReference type="STRING" id="286115.A0A507DT11"/>
<dbReference type="AlphaFoldDB" id="A0A507DT11"/>
<sequence>MQVKASKPRAESPFQRGLEALFFDPAFLQHRCDVTRASEINFSYQVIGRKLPTEKEPTPKLYRMRLFAPNVTVAKSRFWYFLKQVRKVKKASGEIVAVNEIFEKRPMIVKNYGIWLRYNSRSGTHNMYKEYRELTRTDAVAACYQDMASKHRARFSSIQIIKVSEVKNDDVRRPHIKQVLVPGLKFPLPHRIQRAASKAHANTFIGSRPSTFIL</sequence>
<dbReference type="PANTHER" id="PTHR10052">
    <property type="entry name" value="60S RIBOSOMAL PROTEIN L18A"/>
    <property type="match status" value="1"/>
</dbReference>
<evidence type="ECO:0000313" key="6">
    <source>
        <dbReference type="Proteomes" id="UP000317494"/>
    </source>
</evidence>
<dbReference type="SUPFAM" id="SSF160374">
    <property type="entry name" value="RplX-like"/>
    <property type="match status" value="1"/>
</dbReference>
<dbReference type="GO" id="GO:0006412">
    <property type="term" value="P:translation"/>
    <property type="evidence" value="ECO:0007669"/>
    <property type="project" value="InterPro"/>
</dbReference>
<dbReference type="InterPro" id="IPR028877">
    <property type="entry name" value="Ribosomal_eL20"/>
</dbReference>
<dbReference type="Gene3D" id="3.10.20.10">
    <property type="match status" value="2"/>
</dbReference>
<reference evidence="5 6" key="1">
    <citation type="journal article" date="2019" name="Sci. Rep.">
        <title>Comparative genomics of chytrid fungi reveal insights into the obligate biotrophic and pathogenic lifestyle of Synchytrium endobioticum.</title>
        <authorList>
            <person name="van de Vossenberg B.T.L.H."/>
            <person name="Warris S."/>
            <person name="Nguyen H.D.T."/>
            <person name="van Gent-Pelzer M.P.E."/>
            <person name="Joly D.L."/>
            <person name="van de Geest H.C."/>
            <person name="Bonants P.J.M."/>
            <person name="Smith D.S."/>
            <person name="Levesque C.A."/>
            <person name="van der Lee T.A.J."/>
        </authorList>
    </citation>
    <scope>NUCLEOTIDE SEQUENCE [LARGE SCALE GENOMIC DNA]</scope>
    <source>
        <strain evidence="5 6">MB42</strain>
    </source>
</reference>
<name>A0A507DT11_9FUNG</name>
<dbReference type="InterPro" id="IPR023573">
    <property type="entry name" value="Ribosomal_eL20_dom"/>
</dbReference>
<accession>A0A507DT11</accession>
<dbReference type="Proteomes" id="UP000317494">
    <property type="component" value="Unassembled WGS sequence"/>
</dbReference>
<keyword evidence="2" id="KW-0689">Ribosomal protein</keyword>
<dbReference type="GO" id="GO:0005840">
    <property type="term" value="C:ribosome"/>
    <property type="evidence" value="ECO:0007669"/>
    <property type="project" value="UniProtKB-KW"/>
</dbReference>
<dbReference type="FunFam" id="3.10.20.10:FF:000001">
    <property type="entry name" value="60S ribosomal protein L18a"/>
    <property type="match status" value="1"/>
</dbReference>
<evidence type="ECO:0000256" key="1">
    <source>
        <dbReference type="ARBA" id="ARBA00009362"/>
    </source>
</evidence>
<proteinExistence type="inferred from homology"/>
<dbReference type="HAMAP" id="MF_00273">
    <property type="entry name" value="Ribosomal_eL20"/>
    <property type="match status" value="1"/>
</dbReference>
<dbReference type="GO" id="GO:0003735">
    <property type="term" value="F:structural constituent of ribosome"/>
    <property type="evidence" value="ECO:0007669"/>
    <property type="project" value="InterPro"/>
</dbReference>
<organism evidence="5 6">
    <name type="scientific">Synchytrium endobioticum</name>
    <dbReference type="NCBI Taxonomy" id="286115"/>
    <lineage>
        <taxon>Eukaryota</taxon>
        <taxon>Fungi</taxon>
        <taxon>Fungi incertae sedis</taxon>
        <taxon>Chytridiomycota</taxon>
        <taxon>Chytridiomycota incertae sedis</taxon>
        <taxon>Chytridiomycetes</taxon>
        <taxon>Synchytriales</taxon>
        <taxon>Synchytriaceae</taxon>
        <taxon>Synchytrium</taxon>
    </lineage>
</organism>
<gene>
    <name evidence="5" type="ORF">SeMB42_g00088</name>
</gene>
<protein>
    <recommendedName>
        <fullName evidence="4">Large ribosomal subunit protein eL20 domain-containing protein</fullName>
    </recommendedName>
</protein>
<keyword evidence="3" id="KW-0687">Ribonucleoprotein</keyword>
<evidence type="ECO:0000313" key="5">
    <source>
        <dbReference type="EMBL" id="TPX54889.1"/>
    </source>
</evidence>
<dbReference type="FunFam" id="3.10.20.10:FF:000002">
    <property type="entry name" value="60S ribosomal protein L18a"/>
    <property type="match status" value="1"/>
</dbReference>
<evidence type="ECO:0000259" key="4">
    <source>
        <dbReference type="Pfam" id="PF01775"/>
    </source>
</evidence>
<dbReference type="InterPro" id="IPR021138">
    <property type="entry name" value="Ribosomal_eL20_eukaryotes"/>
</dbReference>
<comment type="caution">
    <text evidence="5">The sequence shown here is derived from an EMBL/GenBank/DDBJ whole genome shotgun (WGS) entry which is preliminary data.</text>
</comment>
<dbReference type="VEuPathDB" id="FungiDB:SeMB42_g00088"/>
<comment type="similarity">
    <text evidence="1">Belongs to the eukaryotic ribosomal protein eL20 family.</text>
</comment>
<evidence type="ECO:0000256" key="2">
    <source>
        <dbReference type="ARBA" id="ARBA00022980"/>
    </source>
</evidence>
<keyword evidence="6" id="KW-1185">Reference proteome</keyword>